<protein>
    <submittedName>
        <fullName evidence="3">Uncharacterized protein LOC104246369</fullName>
    </submittedName>
</protein>
<organism evidence="2 3">
    <name type="scientific">Nicotiana sylvestris</name>
    <name type="common">Wood tobacco</name>
    <name type="synonym">South American tobacco</name>
    <dbReference type="NCBI Taxonomy" id="4096"/>
    <lineage>
        <taxon>Eukaryota</taxon>
        <taxon>Viridiplantae</taxon>
        <taxon>Streptophyta</taxon>
        <taxon>Embryophyta</taxon>
        <taxon>Tracheophyta</taxon>
        <taxon>Spermatophyta</taxon>
        <taxon>Magnoliopsida</taxon>
        <taxon>eudicotyledons</taxon>
        <taxon>Gunneridae</taxon>
        <taxon>Pentapetalae</taxon>
        <taxon>asterids</taxon>
        <taxon>lamiids</taxon>
        <taxon>Solanales</taxon>
        <taxon>Solanaceae</taxon>
        <taxon>Nicotianoideae</taxon>
        <taxon>Nicotianeae</taxon>
        <taxon>Nicotiana</taxon>
    </lineage>
</organism>
<dbReference type="AlphaFoldDB" id="A0A1U7YBH9"/>
<proteinExistence type="predicted"/>
<evidence type="ECO:0000313" key="3">
    <source>
        <dbReference type="RefSeq" id="XP_009800478.1"/>
    </source>
</evidence>
<name>A0A1U7YBH9_NICSY</name>
<dbReference type="Proteomes" id="UP000189701">
    <property type="component" value="Unplaced"/>
</dbReference>
<dbReference type="PANTHER" id="PTHR46148">
    <property type="entry name" value="CHROMO DOMAIN-CONTAINING PROTEIN"/>
    <property type="match status" value="1"/>
</dbReference>
<dbReference type="PANTHER" id="PTHR46148:SF57">
    <property type="entry name" value="OS12G0499874 PROTEIN"/>
    <property type="match status" value="1"/>
</dbReference>
<evidence type="ECO:0000313" key="2">
    <source>
        <dbReference type="Proteomes" id="UP000189701"/>
    </source>
</evidence>
<feature type="domain" description="Tf2-1-like SH3-like" evidence="1">
    <location>
        <begin position="22"/>
        <end position="86"/>
    </location>
</feature>
<reference evidence="2" key="1">
    <citation type="journal article" date="2013" name="Genome Biol.">
        <title>Reference genomes and transcriptomes of Nicotiana sylvestris and Nicotiana tomentosiformis.</title>
        <authorList>
            <person name="Sierro N."/>
            <person name="Battey J.N."/>
            <person name="Ouadi S."/>
            <person name="Bovet L."/>
            <person name="Goepfert S."/>
            <person name="Bakaher N."/>
            <person name="Peitsch M.C."/>
            <person name="Ivanov N.V."/>
        </authorList>
    </citation>
    <scope>NUCLEOTIDE SEQUENCE [LARGE SCALE GENOMIC DNA]</scope>
</reference>
<accession>A0A1U7YBH9</accession>
<reference evidence="3" key="2">
    <citation type="submission" date="2025-08" db="UniProtKB">
        <authorList>
            <consortium name="RefSeq"/>
        </authorList>
    </citation>
    <scope>IDENTIFICATION</scope>
    <source>
        <tissue evidence="3">Leaf</tissue>
    </source>
</reference>
<dbReference type="Pfam" id="PF24626">
    <property type="entry name" value="SH3_Tf2-1"/>
    <property type="match status" value="1"/>
</dbReference>
<dbReference type="eggNOG" id="KOG0017">
    <property type="taxonomic scope" value="Eukaryota"/>
</dbReference>
<dbReference type="GeneID" id="104246369"/>
<dbReference type="KEGG" id="nsy:104246369"/>
<sequence length="319" mass="35943">MEQSRKKSYTDWKVRDIAYMVGEKVLLRVLPMKDVLRFVKKGKFSPRYIGPFEVLERIGQVSYKLALPPSLSGVPPVFYISMSQKYYGDLSHVLDFSTSLDTSKTGEYVPSGEASKGNSMQAQPEVQSHQIPKQFPRRFHLVDESSSYVGSSKGSEDFEPSSSHAPTTLINIEYDDKVPDDGRWGDIIVGGLARLWKPKEWVDRFLSEKAFDEQVLHRYVRFEEVEARQYLEKLALGEAVRPWLAEILAILGTTPVWLTPGVPIVRATLNFEAKGWQTLTILRVSQTLSSLNNWMQTATIKLTVISSAVVAKPPSPAAF</sequence>
<keyword evidence="2" id="KW-1185">Reference proteome</keyword>
<dbReference type="InterPro" id="IPR056924">
    <property type="entry name" value="SH3_Tf2-1"/>
</dbReference>
<gene>
    <name evidence="3" type="primary">LOC104246369</name>
</gene>
<dbReference type="RefSeq" id="XP_009800478.1">
    <property type="nucleotide sequence ID" value="XM_009802176.1"/>
</dbReference>
<evidence type="ECO:0000259" key="1">
    <source>
        <dbReference type="Pfam" id="PF24626"/>
    </source>
</evidence>